<name>A0A2X0KJ83_9BASI</name>
<feature type="domain" description="Ubiquitin-like" evidence="2">
    <location>
        <begin position="12"/>
        <end position="63"/>
    </location>
</feature>
<dbReference type="Gene3D" id="3.10.20.90">
    <property type="entry name" value="Phosphatidylinositol 3-kinase Catalytic Subunit, Chain A, domain 1"/>
    <property type="match status" value="1"/>
</dbReference>
<dbReference type="InterPro" id="IPR013536">
    <property type="entry name" value="WLM_dom"/>
</dbReference>
<dbReference type="Proteomes" id="UP000249723">
    <property type="component" value="Unassembled WGS sequence"/>
</dbReference>
<feature type="region of interest" description="Disordered" evidence="1">
    <location>
        <begin position="310"/>
        <end position="345"/>
    </location>
</feature>
<dbReference type="InterPro" id="IPR000626">
    <property type="entry name" value="Ubiquitin-like_dom"/>
</dbReference>
<dbReference type="EMBL" id="FMWP01000048">
    <property type="protein sequence ID" value="SCZ93499.1"/>
    <property type="molecule type" value="Genomic_DNA"/>
</dbReference>
<dbReference type="GO" id="GO:0070628">
    <property type="term" value="F:proteasome binding"/>
    <property type="evidence" value="ECO:0007669"/>
    <property type="project" value="TreeGrafter"/>
</dbReference>
<evidence type="ECO:0000313" key="5">
    <source>
        <dbReference type="Proteomes" id="UP000249723"/>
    </source>
</evidence>
<dbReference type="STRING" id="289078.A0A2X0KJ83"/>
<feature type="compositionally biased region" description="Basic and acidic residues" evidence="1">
    <location>
        <begin position="313"/>
        <end position="345"/>
    </location>
</feature>
<dbReference type="AlphaFoldDB" id="A0A2X0KJ83"/>
<evidence type="ECO:0000256" key="1">
    <source>
        <dbReference type="SAM" id="MobiDB-lite"/>
    </source>
</evidence>
<protein>
    <submittedName>
        <fullName evidence="4">BZ3500_MvSof-1268-A1-R1_Chr6-3g08701 protein</fullName>
    </submittedName>
</protein>
<dbReference type="PROSITE" id="PS51397">
    <property type="entry name" value="WLM"/>
    <property type="match status" value="1"/>
</dbReference>
<reference evidence="5" key="1">
    <citation type="submission" date="2016-10" db="EMBL/GenBank/DDBJ databases">
        <authorList>
            <person name="Jeantristanb JTB J.-T."/>
            <person name="Ricardo R."/>
        </authorList>
    </citation>
    <scope>NUCLEOTIDE SEQUENCE [LARGE SCALE GENOMIC DNA]</scope>
</reference>
<dbReference type="Pfam" id="PF08325">
    <property type="entry name" value="WLM"/>
    <property type="match status" value="1"/>
</dbReference>
<gene>
    <name evidence="4" type="ORF">BZ3500_MVSOF-1268-A1-R1_CHR6-3G08701</name>
</gene>
<dbReference type="PROSITE" id="PS50053">
    <property type="entry name" value="UBIQUITIN_2"/>
    <property type="match status" value="1"/>
</dbReference>
<evidence type="ECO:0000259" key="3">
    <source>
        <dbReference type="PROSITE" id="PS51397"/>
    </source>
</evidence>
<evidence type="ECO:0000259" key="2">
    <source>
        <dbReference type="PROSITE" id="PS50053"/>
    </source>
</evidence>
<proteinExistence type="predicted"/>
<keyword evidence="5" id="KW-1185">Reference proteome</keyword>
<dbReference type="OrthoDB" id="49605at2759"/>
<dbReference type="InterPro" id="IPR029071">
    <property type="entry name" value="Ubiquitin-like_domsf"/>
</dbReference>
<feature type="domain" description="WLM" evidence="3">
    <location>
        <begin position="145"/>
        <end position="374"/>
    </location>
</feature>
<dbReference type="SUPFAM" id="SSF54236">
    <property type="entry name" value="Ubiquitin-like"/>
    <property type="match status" value="1"/>
</dbReference>
<organism evidence="4 5">
    <name type="scientific">Microbotryum saponariae</name>
    <dbReference type="NCBI Taxonomy" id="289078"/>
    <lineage>
        <taxon>Eukaryota</taxon>
        <taxon>Fungi</taxon>
        <taxon>Dikarya</taxon>
        <taxon>Basidiomycota</taxon>
        <taxon>Pucciniomycotina</taxon>
        <taxon>Microbotryomycetes</taxon>
        <taxon>Microbotryales</taxon>
        <taxon>Microbotryaceae</taxon>
        <taxon>Microbotryum</taxon>
    </lineage>
</organism>
<sequence length="379" mass="42992">MEETDAIMPTSLELTLSISYSGQSHFVTMTTSSTLSSLQAELEQHFNVPVSAQKLLMKGRKLDTTNQDVTLCTFIGTSASSSSSSSASSAIKLLLIGPHFDSLKQLQQRDELQASKRAAFEYHKAHRPPPVAKTGSAKFASLGTIEDQGDMYKFHRIAPFPPQVPSEQARKKMLDKLDQDPGVKWLMKQHRFVVGTLTELHPLKDPTILGLNKNAGQEICLRLLTDDLSGTRAYLDVRKVLLHELAHNRFGPQYAIAAYVFRLSSQGNTLTRSFPLYSDNDFKELNSLLNRELNEYETKHGLITPEGLIARSRAWEPDPSQQEKEEPKRTARRLDEEEEEKSLASRVRDLKWIEEEEVEMRRERVRIAAEERMRRQAQG</sequence>
<accession>A0A2X0KJ83</accession>
<dbReference type="PANTHER" id="PTHR47795:SF1">
    <property type="entry name" value="DNA-DEPENDENT METALLOPROTEASE WSS1 HOMOLOG 2"/>
    <property type="match status" value="1"/>
</dbReference>
<evidence type="ECO:0000313" key="4">
    <source>
        <dbReference type="EMBL" id="SCZ93499.1"/>
    </source>
</evidence>
<dbReference type="PANTHER" id="PTHR47795">
    <property type="entry name" value="UBIQUITIN AND WLM DOMAIN-CONTAINING METALLOPROTEASE SPCC1442.07C"/>
    <property type="match status" value="1"/>
</dbReference>